<reference evidence="4" key="1">
    <citation type="submission" date="2020-11" db="EMBL/GenBank/DDBJ databases">
        <authorList>
            <person name="Tran Van P."/>
        </authorList>
    </citation>
    <scope>NUCLEOTIDE SEQUENCE</scope>
</reference>
<dbReference type="InterPro" id="IPR029071">
    <property type="entry name" value="Ubiquitin-like_domsf"/>
</dbReference>
<gene>
    <name evidence="4" type="ORF">DSTB1V02_LOCUS4049</name>
</gene>
<organism evidence="4">
    <name type="scientific">Darwinula stevensoni</name>
    <dbReference type="NCBI Taxonomy" id="69355"/>
    <lineage>
        <taxon>Eukaryota</taxon>
        <taxon>Metazoa</taxon>
        <taxon>Ecdysozoa</taxon>
        <taxon>Arthropoda</taxon>
        <taxon>Crustacea</taxon>
        <taxon>Oligostraca</taxon>
        <taxon>Ostracoda</taxon>
        <taxon>Podocopa</taxon>
        <taxon>Podocopida</taxon>
        <taxon>Darwinulocopina</taxon>
        <taxon>Darwinuloidea</taxon>
        <taxon>Darwinulidae</taxon>
        <taxon>Darwinula</taxon>
    </lineage>
</organism>
<keyword evidence="2" id="KW-1133">Transmembrane helix</keyword>
<dbReference type="Pfam" id="PF00240">
    <property type="entry name" value="ubiquitin"/>
    <property type="match status" value="1"/>
</dbReference>
<evidence type="ECO:0000259" key="3">
    <source>
        <dbReference type="PROSITE" id="PS50053"/>
    </source>
</evidence>
<feature type="transmembrane region" description="Helical" evidence="2">
    <location>
        <begin position="76"/>
        <end position="94"/>
    </location>
</feature>
<keyword evidence="2" id="KW-0812">Transmembrane</keyword>
<dbReference type="GO" id="GO:0036503">
    <property type="term" value="P:ERAD pathway"/>
    <property type="evidence" value="ECO:0007669"/>
    <property type="project" value="InterPro"/>
</dbReference>
<feature type="transmembrane region" description="Helical" evidence="2">
    <location>
        <begin position="463"/>
        <end position="481"/>
    </location>
</feature>
<dbReference type="InterPro" id="IPR040352">
    <property type="entry name" value="TMUB1/2"/>
</dbReference>
<dbReference type="PANTHER" id="PTHR14557:SF5">
    <property type="entry name" value="UBIQUITIN-LIKE DOMAIN-CONTAINING PROTEIN"/>
    <property type="match status" value="1"/>
</dbReference>
<feature type="transmembrane region" description="Helical" evidence="2">
    <location>
        <begin position="431"/>
        <end position="451"/>
    </location>
</feature>
<keyword evidence="2" id="KW-0472">Membrane</keyword>
<dbReference type="CDD" id="cd17057">
    <property type="entry name" value="Ubl_TMUB1_like"/>
    <property type="match status" value="1"/>
</dbReference>
<feature type="domain" description="Ubiquitin-like" evidence="3">
    <location>
        <begin position="331"/>
        <end position="407"/>
    </location>
</feature>
<accession>A0A7R8X774</accession>
<keyword evidence="5" id="KW-1185">Reference proteome</keyword>
<dbReference type="PROSITE" id="PS50053">
    <property type="entry name" value="UBIQUITIN_2"/>
    <property type="match status" value="1"/>
</dbReference>
<dbReference type="SUPFAM" id="SSF54236">
    <property type="entry name" value="Ubiquitin-like"/>
    <property type="match status" value="1"/>
</dbReference>
<dbReference type="OrthoDB" id="161999at2759"/>
<name>A0A7R8X774_9CRUS</name>
<proteinExistence type="predicted"/>
<evidence type="ECO:0000256" key="2">
    <source>
        <dbReference type="SAM" id="Phobius"/>
    </source>
</evidence>
<dbReference type="EMBL" id="CAJPEV010000571">
    <property type="protein sequence ID" value="CAG0886558.1"/>
    <property type="molecule type" value="Genomic_DNA"/>
</dbReference>
<dbReference type="EMBL" id="LR900088">
    <property type="protein sequence ID" value="CAD7244147.1"/>
    <property type="molecule type" value="Genomic_DNA"/>
</dbReference>
<dbReference type="SMART" id="SM00213">
    <property type="entry name" value="UBQ"/>
    <property type="match status" value="1"/>
</dbReference>
<feature type="compositionally biased region" description="Polar residues" evidence="1">
    <location>
        <begin position="130"/>
        <end position="145"/>
    </location>
</feature>
<feature type="compositionally biased region" description="Basic and acidic residues" evidence="1">
    <location>
        <begin position="234"/>
        <end position="244"/>
    </location>
</feature>
<protein>
    <recommendedName>
        <fullName evidence="3">Ubiquitin-like domain-containing protein</fullName>
    </recommendedName>
</protein>
<dbReference type="Gene3D" id="3.10.20.90">
    <property type="entry name" value="Phosphatidylinositol 3-kinase Catalytic Subunit, Chain A, domain 1"/>
    <property type="match status" value="1"/>
</dbReference>
<evidence type="ECO:0000256" key="1">
    <source>
        <dbReference type="SAM" id="MobiDB-lite"/>
    </source>
</evidence>
<dbReference type="Proteomes" id="UP000677054">
    <property type="component" value="Unassembled WGS sequence"/>
</dbReference>
<evidence type="ECO:0000313" key="5">
    <source>
        <dbReference type="Proteomes" id="UP000677054"/>
    </source>
</evidence>
<dbReference type="PANTHER" id="PTHR14557">
    <property type="entry name" value="PROTEIN C7ORF21"/>
    <property type="match status" value="1"/>
</dbReference>
<sequence>MKPDTGFQIENWGLKGSFRTVQRYLKNDLGAKIYKSPKKSLKFAPKQTDWTTEDWKRVERSDCPKMSWIEGVGDEVVLVLAALVLVLILLIAWLSTSARDPDFNVVNVILGEIGRITSDRRNEAAPPDQPNSREGTPANQSQGNIQRPGLLPDVSNGRQSSLSSLPHSDWSCQENTSSSRDEHSLLAETSQIDPAVPGSHPTVIGPVDSDVSIRSSPGPDVLPTTSGSGSCDDGVFHTSDRAALGERTPVAPSATGDLSSATPIDHITPPESSLAQGQGECTILPGSQVESEATSIRLRPKADMPTRPSPYEPSYHTESVPSVESAVRDAIRVRLKFFNDTQKVADAYLEETLGDFKRRYFENELQSNKFVRLIYNGRLLSQDSETLGNYGLSNNCVLHCLVSQGQSNTSAAPNAQRDTLHVRQEDLDLDLGNFMLPIFAVILSIIWYCWFEFGQFFNAPSTIALIGLTGILIISVVAVYGPHHFNHDLLGHHHENQQPNNAQPAR</sequence>
<dbReference type="InterPro" id="IPR000626">
    <property type="entry name" value="Ubiquitin-like_dom"/>
</dbReference>
<dbReference type="AlphaFoldDB" id="A0A7R8X774"/>
<feature type="region of interest" description="Disordered" evidence="1">
    <location>
        <begin position="119"/>
        <end position="317"/>
    </location>
</feature>
<evidence type="ECO:0000313" key="4">
    <source>
        <dbReference type="EMBL" id="CAD7244147.1"/>
    </source>
</evidence>